<evidence type="ECO:0000256" key="20">
    <source>
        <dbReference type="ARBA" id="ARBA00022989"/>
    </source>
</evidence>
<dbReference type="InterPro" id="IPR000719">
    <property type="entry name" value="Prot_kinase_dom"/>
</dbReference>
<evidence type="ECO:0000256" key="21">
    <source>
        <dbReference type="ARBA" id="ARBA00023136"/>
    </source>
</evidence>
<evidence type="ECO:0000313" key="31">
    <source>
        <dbReference type="Proteomes" id="UP001603857"/>
    </source>
</evidence>
<dbReference type="GO" id="GO:0005886">
    <property type="term" value="C:plasma membrane"/>
    <property type="evidence" value="ECO:0007669"/>
    <property type="project" value="UniProtKB-SubCell"/>
</dbReference>
<evidence type="ECO:0000256" key="28">
    <source>
        <dbReference type="SAM" id="Phobius"/>
    </source>
</evidence>
<keyword evidence="6" id="KW-0134">Cell wall</keyword>
<organism evidence="30 31">
    <name type="scientific">Flemingia macrophylla</name>
    <dbReference type="NCBI Taxonomy" id="520843"/>
    <lineage>
        <taxon>Eukaryota</taxon>
        <taxon>Viridiplantae</taxon>
        <taxon>Streptophyta</taxon>
        <taxon>Embryophyta</taxon>
        <taxon>Tracheophyta</taxon>
        <taxon>Spermatophyta</taxon>
        <taxon>Magnoliopsida</taxon>
        <taxon>eudicotyledons</taxon>
        <taxon>Gunneridae</taxon>
        <taxon>Pentapetalae</taxon>
        <taxon>rosids</taxon>
        <taxon>fabids</taxon>
        <taxon>Fabales</taxon>
        <taxon>Fabaceae</taxon>
        <taxon>Papilionoideae</taxon>
        <taxon>50 kb inversion clade</taxon>
        <taxon>NPAAA clade</taxon>
        <taxon>indigoferoid/millettioid clade</taxon>
        <taxon>Phaseoleae</taxon>
        <taxon>Flemingia</taxon>
    </lineage>
</organism>
<keyword evidence="24" id="KW-0325">Glycoprotein</keyword>
<dbReference type="SMART" id="SM00365">
    <property type="entry name" value="LRR_SD22"/>
    <property type="match status" value="8"/>
</dbReference>
<keyword evidence="15" id="KW-0547">Nucleotide-binding</keyword>
<gene>
    <name evidence="30" type="ORF">Fmac_017669</name>
</gene>
<dbReference type="Gene3D" id="3.30.200.20">
    <property type="entry name" value="Phosphorylase Kinase, domain 1"/>
    <property type="match status" value="1"/>
</dbReference>
<keyword evidence="22" id="KW-1015">Disulfide bond</keyword>
<comment type="catalytic activity">
    <reaction evidence="26">
        <text>L-threonyl-[protein] + ATP = O-phospho-L-threonyl-[protein] + ADP + H(+)</text>
        <dbReference type="Rhea" id="RHEA:46608"/>
        <dbReference type="Rhea" id="RHEA-COMP:11060"/>
        <dbReference type="Rhea" id="RHEA-COMP:11605"/>
        <dbReference type="ChEBI" id="CHEBI:15378"/>
        <dbReference type="ChEBI" id="CHEBI:30013"/>
        <dbReference type="ChEBI" id="CHEBI:30616"/>
        <dbReference type="ChEBI" id="CHEBI:61977"/>
        <dbReference type="ChEBI" id="CHEBI:456216"/>
        <dbReference type="EC" id="2.7.11.1"/>
    </reaction>
</comment>
<evidence type="ECO:0000256" key="15">
    <source>
        <dbReference type="ARBA" id="ARBA00022741"/>
    </source>
</evidence>
<dbReference type="Pfam" id="PF00069">
    <property type="entry name" value="Pkinase"/>
    <property type="match status" value="1"/>
</dbReference>
<keyword evidence="20 28" id="KW-1133">Transmembrane helix</keyword>
<proteinExistence type="inferred from homology"/>
<dbReference type="InterPro" id="IPR003591">
    <property type="entry name" value="Leu-rich_rpt_typical-subtyp"/>
</dbReference>
<evidence type="ECO:0000256" key="26">
    <source>
        <dbReference type="ARBA" id="ARBA00047899"/>
    </source>
</evidence>
<keyword evidence="31" id="KW-1185">Reference proteome</keyword>
<dbReference type="GO" id="GO:0005524">
    <property type="term" value="F:ATP binding"/>
    <property type="evidence" value="ECO:0007669"/>
    <property type="project" value="UniProtKB-KW"/>
</dbReference>
<evidence type="ECO:0000256" key="22">
    <source>
        <dbReference type="ARBA" id="ARBA00023157"/>
    </source>
</evidence>
<accession>A0ABD1M2U1</accession>
<dbReference type="PROSITE" id="PS51450">
    <property type="entry name" value="LRR"/>
    <property type="match status" value="1"/>
</dbReference>
<evidence type="ECO:0000256" key="8">
    <source>
        <dbReference type="ARBA" id="ARBA00022527"/>
    </source>
</evidence>
<keyword evidence="17" id="KW-0611">Plant defense</keyword>
<keyword evidence="19" id="KW-0832">Ubl conjugation</keyword>
<sequence length="1147" mass="125813">MYMNRCCDVMTSTFRSGATEYNTTFGKAGVTSVLSLLKINCGAPLGPNIPTIEDALPSATLEPNNFSFISIPLLQLLYPPQCTIQLQKSGAFEYFRVSVGDEASAENSVEANTLLRWKDSFIKPSQDLLPTWIGNSPCKWEGIQCFSNSVSSINLPNYGLKGTLDTLNFSSFPNLLTLNIYNNSFYGTIPPQIGNLSKVNVLNFSSNHLSGSIPQEMWTLRSLHGLDVSTCLLNGTIPDSIANLSNLSYLALGTNSFSCQIPSEIGKLSKLEHLNFGNIKSLVGSIPSEIGLLTNLTFIDLSRNQLSGPIPETIGNLSNLNMLYLSDNLLSGPIPSSIWNISSLIQLYLYNNTLSGSIHANSIQNLANLEKLILYKNHLSGTIPSTIGNLTKLNALHLNFNNFSGPIPPSIGNLVNLEELSLQGNNLIGTIPATIGNLRRLVILELSTNKLNGSIPQSLNNISNFKSLLLAENDFTGHLPPQICSTDSLQYFNAQQNHFTGPVPRSLKNCSNIVRIRLEENQLEGDIAQDFGVYPNLQLIRLSDNRFYGQISPKWGKCPNLHTLMISNNNLSGGIPIELFEATKLGRFHLSSNQLTGKLPKQLSKLKSLSELKINNNHLSGNIPIELGLLQNLQILDLGKNELSGPIPKQAITLPKLIALNLSNNHISGGIPLGFGKLQSLQNLDLSGNLLNGTIPGELGDLKQLELLNLSSNNLSGTIPSNFDLTTSLTLINISYNQLEGSLPNNQAFLKAPIESLKNNKGLCGNVTGLMLCPTNHIQKRHKGFHLALYIILGALILVLCGVGVSMYILCQNAKKKKAHSKKKEHSEKALAEEVFSIWSHDGKIMFDNIIEATNNFNDKYLIGVGGQGYVYKVELPSGQIFAVKKLHLETDEEIPNFKAFENEIQALTEIRHRNIIRLCGFCSHSRFSFLVYNFLEGGSLDQMLSNDIKASAFEWEMRVNVVKGVANALSYMHHDCKPPIIHRDISSKNVLLDSQYEAQVSDFGTAKILKPGSHNWTTFAGTFGYAAPELAQTMEVTEKCDVFSFGVLSLEIIMGKHPKDLTSSLLSSSSRTITYNLKLIDVLDQRPPQPLNSVVGDVILVASLAFSCLSENPCSRPTMDQVSNKFMMAKSPLAKQFPMITLGQLL</sequence>
<dbReference type="InterPro" id="IPR032675">
    <property type="entry name" value="LRR_dom_sf"/>
</dbReference>
<comment type="similarity">
    <text evidence="25">Belongs to the polygalacturonase-inhibiting protein family.</text>
</comment>
<keyword evidence="16" id="KW-0418">Kinase</keyword>
<dbReference type="FunFam" id="3.80.10.10:FF:000775">
    <property type="entry name" value="Predicted protein"/>
    <property type="match status" value="1"/>
</dbReference>
<dbReference type="InterPro" id="IPR001611">
    <property type="entry name" value="Leu-rich_rpt"/>
</dbReference>
<keyword evidence="10" id="KW-0433">Leucine-rich repeat</keyword>
<keyword evidence="13" id="KW-0732">Signal</keyword>
<evidence type="ECO:0000256" key="7">
    <source>
        <dbReference type="ARBA" id="ARBA00022525"/>
    </source>
</evidence>
<evidence type="ECO:0000256" key="24">
    <source>
        <dbReference type="ARBA" id="ARBA00023180"/>
    </source>
</evidence>
<dbReference type="Pfam" id="PF00560">
    <property type="entry name" value="LRR_1"/>
    <property type="match status" value="4"/>
</dbReference>
<keyword evidence="5" id="KW-1003">Cell membrane</keyword>
<evidence type="ECO:0000256" key="10">
    <source>
        <dbReference type="ARBA" id="ARBA00022614"/>
    </source>
</evidence>
<dbReference type="EMBL" id="JBGMDY010000006">
    <property type="protein sequence ID" value="KAL2330088.1"/>
    <property type="molecule type" value="Genomic_DNA"/>
</dbReference>
<reference evidence="30 31" key="1">
    <citation type="submission" date="2024-08" db="EMBL/GenBank/DDBJ databases">
        <title>Insights into the chromosomal genome structure of Flemingia macrophylla.</title>
        <authorList>
            <person name="Ding Y."/>
            <person name="Zhao Y."/>
            <person name="Bi W."/>
            <person name="Wu M."/>
            <person name="Zhao G."/>
            <person name="Gong Y."/>
            <person name="Li W."/>
            <person name="Zhang P."/>
        </authorList>
    </citation>
    <scope>NUCLEOTIDE SEQUENCE [LARGE SCALE GENOMIC DNA]</scope>
    <source>
        <strain evidence="30">DYQJB</strain>
        <tissue evidence="30">Leaf</tissue>
    </source>
</reference>
<dbReference type="GO" id="GO:0010082">
    <property type="term" value="P:regulation of root meristem growth"/>
    <property type="evidence" value="ECO:0007669"/>
    <property type="project" value="UniProtKB-ARBA"/>
</dbReference>
<evidence type="ECO:0000256" key="1">
    <source>
        <dbReference type="ARBA" id="ARBA00004170"/>
    </source>
</evidence>
<evidence type="ECO:0000256" key="18">
    <source>
        <dbReference type="ARBA" id="ARBA00022840"/>
    </source>
</evidence>
<evidence type="ECO:0000256" key="23">
    <source>
        <dbReference type="ARBA" id="ARBA00023170"/>
    </source>
</evidence>
<feature type="transmembrane region" description="Helical" evidence="28">
    <location>
        <begin position="787"/>
        <end position="811"/>
    </location>
</feature>
<evidence type="ECO:0000256" key="17">
    <source>
        <dbReference type="ARBA" id="ARBA00022821"/>
    </source>
</evidence>
<evidence type="ECO:0000256" key="14">
    <source>
        <dbReference type="ARBA" id="ARBA00022737"/>
    </source>
</evidence>
<dbReference type="Pfam" id="PF23598">
    <property type="entry name" value="LRR_14"/>
    <property type="match status" value="1"/>
</dbReference>
<evidence type="ECO:0000256" key="3">
    <source>
        <dbReference type="ARBA" id="ARBA00004251"/>
    </source>
</evidence>
<evidence type="ECO:0000256" key="12">
    <source>
        <dbReference type="ARBA" id="ARBA00022692"/>
    </source>
</evidence>
<dbReference type="Proteomes" id="UP001603857">
    <property type="component" value="Unassembled WGS sequence"/>
</dbReference>
<evidence type="ECO:0000256" key="19">
    <source>
        <dbReference type="ARBA" id="ARBA00022843"/>
    </source>
</evidence>
<dbReference type="PROSITE" id="PS50011">
    <property type="entry name" value="PROTEIN_KINASE_DOM"/>
    <property type="match status" value="1"/>
</dbReference>
<dbReference type="InterPro" id="IPR013210">
    <property type="entry name" value="LRR_N_plant-typ"/>
</dbReference>
<dbReference type="AlphaFoldDB" id="A0ABD1M2U1"/>
<dbReference type="Pfam" id="PF08263">
    <property type="entry name" value="LRRNT_2"/>
    <property type="match status" value="1"/>
</dbReference>
<keyword evidence="9" id="KW-0597">Phosphoprotein</keyword>
<comment type="catalytic activity">
    <reaction evidence="27">
        <text>L-seryl-[protein] + ATP = O-phospho-L-seryl-[protein] + ADP + H(+)</text>
        <dbReference type="Rhea" id="RHEA:17989"/>
        <dbReference type="Rhea" id="RHEA-COMP:9863"/>
        <dbReference type="Rhea" id="RHEA-COMP:11604"/>
        <dbReference type="ChEBI" id="CHEBI:15378"/>
        <dbReference type="ChEBI" id="CHEBI:29999"/>
        <dbReference type="ChEBI" id="CHEBI:30616"/>
        <dbReference type="ChEBI" id="CHEBI:83421"/>
        <dbReference type="ChEBI" id="CHEBI:456216"/>
        <dbReference type="EC" id="2.7.11.1"/>
    </reaction>
</comment>
<evidence type="ECO:0000256" key="4">
    <source>
        <dbReference type="ARBA" id="ARBA00012513"/>
    </source>
</evidence>
<evidence type="ECO:0000256" key="6">
    <source>
        <dbReference type="ARBA" id="ARBA00022512"/>
    </source>
</evidence>
<evidence type="ECO:0000313" key="30">
    <source>
        <dbReference type="EMBL" id="KAL2330088.1"/>
    </source>
</evidence>
<dbReference type="SUPFAM" id="SSF56112">
    <property type="entry name" value="Protein kinase-like (PK-like)"/>
    <property type="match status" value="1"/>
</dbReference>
<keyword evidence="8" id="KW-0723">Serine/threonine-protein kinase</keyword>
<dbReference type="PANTHER" id="PTHR48053">
    <property type="entry name" value="LEUCINE RICH REPEAT FAMILY PROTEIN, EXPRESSED"/>
    <property type="match status" value="1"/>
</dbReference>
<dbReference type="SMART" id="SM00369">
    <property type="entry name" value="LRR_TYP"/>
    <property type="match status" value="10"/>
</dbReference>
<evidence type="ECO:0000256" key="25">
    <source>
        <dbReference type="ARBA" id="ARBA00038043"/>
    </source>
</evidence>
<dbReference type="FunFam" id="3.80.10.10:FF:000719">
    <property type="entry name" value="MDIS1-interacting receptor like kinase 2 isoform A"/>
    <property type="match status" value="1"/>
</dbReference>
<keyword evidence="12 28" id="KW-0812">Transmembrane</keyword>
<dbReference type="PROSITE" id="PS00109">
    <property type="entry name" value="PROTEIN_KINASE_TYR"/>
    <property type="match status" value="1"/>
</dbReference>
<dbReference type="GO" id="GO:0004674">
    <property type="term" value="F:protein serine/threonine kinase activity"/>
    <property type="evidence" value="ECO:0007669"/>
    <property type="project" value="UniProtKB-KW"/>
</dbReference>
<evidence type="ECO:0000256" key="11">
    <source>
        <dbReference type="ARBA" id="ARBA00022679"/>
    </source>
</evidence>
<keyword evidence="18" id="KW-0067">ATP-binding</keyword>
<keyword evidence="21 28" id="KW-0472">Membrane</keyword>
<keyword evidence="14" id="KW-0677">Repeat</keyword>
<evidence type="ECO:0000256" key="16">
    <source>
        <dbReference type="ARBA" id="ARBA00022777"/>
    </source>
</evidence>
<evidence type="ECO:0000256" key="5">
    <source>
        <dbReference type="ARBA" id="ARBA00022475"/>
    </source>
</evidence>
<dbReference type="InterPro" id="IPR055414">
    <property type="entry name" value="LRR_R13L4/SHOC2-like"/>
</dbReference>
<dbReference type="SUPFAM" id="SSF52047">
    <property type="entry name" value="RNI-like"/>
    <property type="match status" value="2"/>
</dbReference>
<dbReference type="GO" id="GO:0006952">
    <property type="term" value="P:defense response"/>
    <property type="evidence" value="ECO:0007669"/>
    <property type="project" value="UniProtKB-KW"/>
</dbReference>
<comment type="subcellular location">
    <subcellularLocation>
        <location evidence="3">Cell membrane</location>
        <topology evidence="3">Single-pass type I membrane protein</topology>
    </subcellularLocation>
    <subcellularLocation>
        <location evidence="1">Membrane</location>
        <topology evidence="1">Peripheral membrane protein</topology>
    </subcellularLocation>
    <subcellularLocation>
        <location evidence="2">Secreted</location>
        <location evidence="2">Cell wall</location>
    </subcellularLocation>
</comment>
<evidence type="ECO:0000256" key="13">
    <source>
        <dbReference type="ARBA" id="ARBA00022729"/>
    </source>
</evidence>
<dbReference type="FunFam" id="1.10.510.10:FF:000445">
    <property type="entry name" value="MDIS1-interacting receptor like kinase 2"/>
    <property type="match status" value="1"/>
</dbReference>
<evidence type="ECO:0000256" key="9">
    <source>
        <dbReference type="ARBA" id="ARBA00022553"/>
    </source>
</evidence>
<keyword evidence="23" id="KW-0675">Receptor</keyword>
<comment type="caution">
    <text evidence="30">The sequence shown here is derived from an EMBL/GenBank/DDBJ whole genome shotgun (WGS) entry which is preliminary data.</text>
</comment>
<dbReference type="EC" id="2.7.11.1" evidence="4"/>
<keyword evidence="7" id="KW-0964">Secreted</keyword>
<dbReference type="InterPro" id="IPR008266">
    <property type="entry name" value="Tyr_kinase_AS"/>
</dbReference>
<dbReference type="FunFam" id="3.80.10.10:FF:000400">
    <property type="entry name" value="Nuclear pore complex protein NUP107"/>
    <property type="match status" value="1"/>
</dbReference>
<dbReference type="PANTHER" id="PTHR48053:SF42">
    <property type="entry name" value="LRR RECEPTOR-LIKE KINASE"/>
    <property type="match status" value="1"/>
</dbReference>
<dbReference type="FunFam" id="3.80.10.10:FF:000177">
    <property type="entry name" value="Leucine-rich repeat receptor-like serine/threonine-protein kinase At1g17230"/>
    <property type="match status" value="1"/>
</dbReference>
<dbReference type="Pfam" id="PF13855">
    <property type="entry name" value="LRR_8"/>
    <property type="match status" value="1"/>
</dbReference>
<dbReference type="InterPro" id="IPR011009">
    <property type="entry name" value="Kinase-like_dom_sf"/>
</dbReference>
<name>A0ABD1M2U1_9FABA</name>
<dbReference type="Gene3D" id="1.10.510.10">
    <property type="entry name" value="Transferase(Phosphotransferase) domain 1"/>
    <property type="match status" value="1"/>
</dbReference>
<dbReference type="InterPro" id="IPR051716">
    <property type="entry name" value="Plant_RL_S/T_kinase"/>
</dbReference>
<protein>
    <recommendedName>
        <fullName evidence="4">non-specific serine/threonine protein kinase</fullName>
        <ecNumber evidence="4">2.7.11.1</ecNumber>
    </recommendedName>
</protein>
<evidence type="ECO:0000256" key="2">
    <source>
        <dbReference type="ARBA" id="ARBA00004191"/>
    </source>
</evidence>
<dbReference type="FunFam" id="3.30.200.20:FF:000309">
    <property type="entry name" value="Leucine-rich repeat receptor protein kinase MSP1"/>
    <property type="match status" value="1"/>
</dbReference>
<evidence type="ECO:0000259" key="29">
    <source>
        <dbReference type="PROSITE" id="PS50011"/>
    </source>
</evidence>
<feature type="domain" description="Protein kinase" evidence="29">
    <location>
        <begin position="857"/>
        <end position="1128"/>
    </location>
</feature>
<dbReference type="Gene3D" id="3.80.10.10">
    <property type="entry name" value="Ribonuclease Inhibitor"/>
    <property type="match status" value="4"/>
</dbReference>
<dbReference type="GO" id="GO:0010074">
    <property type="term" value="P:maintenance of meristem identity"/>
    <property type="evidence" value="ECO:0007669"/>
    <property type="project" value="UniProtKB-ARBA"/>
</dbReference>
<evidence type="ECO:0000256" key="27">
    <source>
        <dbReference type="ARBA" id="ARBA00048679"/>
    </source>
</evidence>
<keyword evidence="11" id="KW-0808">Transferase</keyword>